<evidence type="ECO:0000259" key="2">
    <source>
        <dbReference type="Pfam" id="PF02709"/>
    </source>
</evidence>
<accession>A0ABN7P145</accession>
<feature type="domain" description="Galactosyltransferase C-terminal" evidence="2">
    <location>
        <begin position="2"/>
        <end position="75"/>
    </location>
</feature>
<dbReference type="InterPro" id="IPR029044">
    <property type="entry name" value="Nucleotide-diphossugar_trans"/>
</dbReference>
<dbReference type="InterPro" id="IPR003859">
    <property type="entry name" value="Galactosyl_T"/>
</dbReference>
<dbReference type="Proteomes" id="UP001153148">
    <property type="component" value="Unassembled WGS sequence"/>
</dbReference>
<comment type="caution">
    <text evidence="3">The sequence shown here is derived from an EMBL/GenBank/DDBJ whole genome shotgun (WGS) entry which is preliminary data.</text>
</comment>
<name>A0ABN7P145_TIMPD</name>
<protein>
    <recommendedName>
        <fullName evidence="2">Galactosyltransferase C-terminal domain-containing protein</fullName>
    </recommendedName>
</protein>
<reference evidence="3" key="1">
    <citation type="submission" date="2021-03" db="EMBL/GenBank/DDBJ databases">
        <authorList>
            <person name="Tran Van P."/>
        </authorList>
    </citation>
    <scope>NUCLEOTIDE SEQUENCE</scope>
</reference>
<gene>
    <name evidence="3" type="ORF">TPAB3V08_LOCUS6145</name>
</gene>
<keyword evidence="1" id="KW-0808">Transferase</keyword>
<dbReference type="SUPFAM" id="SSF53448">
    <property type="entry name" value="Nucleotide-diphospho-sugar transferases"/>
    <property type="match status" value="1"/>
</dbReference>
<organism evidence="3 4">
    <name type="scientific">Timema podura</name>
    <name type="common">Walking stick</name>
    <dbReference type="NCBI Taxonomy" id="61482"/>
    <lineage>
        <taxon>Eukaryota</taxon>
        <taxon>Metazoa</taxon>
        <taxon>Ecdysozoa</taxon>
        <taxon>Arthropoda</taxon>
        <taxon>Hexapoda</taxon>
        <taxon>Insecta</taxon>
        <taxon>Pterygota</taxon>
        <taxon>Neoptera</taxon>
        <taxon>Polyneoptera</taxon>
        <taxon>Phasmatodea</taxon>
        <taxon>Timematodea</taxon>
        <taxon>Timematoidea</taxon>
        <taxon>Timematidae</taxon>
        <taxon>Timema</taxon>
    </lineage>
</organism>
<dbReference type="Pfam" id="PF02709">
    <property type="entry name" value="Glyco_transf_7C"/>
    <property type="match status" value="1"/>
</dbReference>
<dbReference type="EMBL" id="CAJPIN010008897">
    <property type="protein sequence ID" value="CAG2059179.1"/>
    <property type="molecule type" value="Genomic_DNA"/>
</dbReference>
<evidence type="ECO:0000256" key="1">
    <source>
        <dbReference type="ARBA" id="ARBA00022679"/>
    </source>
</evidence>
<dbReference type="InterPro" id="IPR027791">
    <property type="entry name" value="Galactosyl_T_C"/>
</dbReference>
<proteinExistence type="predicted"/>
<sequence length="217" mass="24499">MSSSVNTFRYNLPYRELFGGAVAILQKQFEFVNGFSNVFFGWGGEDDDFQGRISNKGMKMCRFEPTVARYVMLPHAKELPSEDRFVNLGSGRERFEIDGEKGHTWDTPTKCGAHHKAHTWTVDPLVKRGIPGTLQQNVVHITKARTWMVDPLSIKTWGATQSGDVGIAFEKTSPHAKNQYHTDPNQPCTTPFSFIHDMVGEMEYRTVKQHASACNEA</sequence>
<dbReference type="Gene3D" id="3.90.550.10">
    <property type="entry name" value="Spore Coat Polysaccharide Biosynthesis Protein SpsA, Chain A"/>
    <property type="match status" value="1"/>
</dbReference>
<dbReference type="PANTHER" id="PTHR19300:SF57">
    <property type="entry name" value="BETA-1,4-N-ACETYLGALACTOSAMINYLTRANSFERASE"/>
    <property type="match status" value="1"/>
</dbReference>
<dbReference type="PANTHER" id="PTHR19300">
    <property type="entry name" value="BETA-1,4-GALACTOSYLTRANSFERASE"/>
    <property type="match status" value="1"/>
</dbReference>
<evidence type="ECO:0000313" key="4">
    <source>
        <dbReference type="Proteomes" id="UP001153148"/>
    </source>
</evidence>
<evidence type="ECO:0000313" key="3">
    <source>
        <dbReference type="EMBL" id="CAG2059179.1"/>
    </source>
</evidence>
<dbReference type="PRINTS" id="PR02050">
    <property type="entry name" value="B14GALTRFASE"/>
</dbReference>
<keyword evidence="4" id="KW-1185">Reference proteome</keyword>